<dbReference type="EMBL" id="JAWDJX010000051">
    <property type="protein sequence ID" value="KAK3048220.1"/>
    <property type="molecule type" value="Genomic_DNA"/>
</dbReference>
<gene>
    <name evidence="1" type="ORF">LTR09_010381</name>
</gene>
<protein>
    <submittedName>
        <fullName evidence="1">Uncharacterized protein</fullName>
    </submittedName>
</protein>
<name>A0AAJ0G8M7_9PEZI</name>
<sequence>MSEQSLSLVPSLSLAFHPEHYSDLRGRTNTFCDFSTVRGTNSAFSDHIDAVEACLAGQTTQRGMSLVADKKSVTLVLVAHPSVIDWIPWPSLRDKLIIHHSANQRLDEVISDIGTAYVVQADLSTLIKCSQPVVGYVSAMALVHAVTAGDISYPHEDSTTGYSYANSCGSSAQPFTIGSSRMSPQPCNSYGAAGLPASSANELFGSAQLAKAAHQLLSIGQGTAYNVRLDPSFFETYPELYGSKANIIAHGVRFRPDDGNAYQPCPIPKALDSSIILQYRDFSKIALDYVAV</sequence>
<comment type="caution">
    <text evidence="1">The sequence shown here is derived from an EMBL/GenBank/DDBJ whole genome shotgun (WGS) entry which is preliminary data.</text>
</comment>
<dbReference type="AlphaFoldDB" id="A0AAJ0G8M7"/>
<reference evidence="1" key="1">
    <citation type="submission" date="2023-04" db="EMBL/GenBank/DDBJ databases">
        <title>Black Yeasts Isolated from many extreme environments.</title>
        <authorList>
            <person name="Coleine C."/>
            <person name="Stajich J.E."/>
            <person name="Selbmann L."/>
        </authorList>
    </citation>
    <scope>NUCLEOTIDE SEQUENCE</scope>
    <source>
        <strain evidence="1">CCFEE 5312</strain>
    </source>
</reference>
<keyword evidence="2" id="KW-1185">Reference proteome</keyword>
<dbReference type="Proteomes" id="UP001271007">
    <property type="component" value="Unassembled WGS sequence"/>
</dbReference>
<evidence type="ECO:0000313" key="1">
    <source>
        <dbReference type="EMBL" id="KAK3048220.1"/>
    </source>
</evidence>
<accession>A0AAJ0G8M7</accession>
<evidence type="ECO:0000313" key="2">
    <source>
        <dbReference type="Proteomes" id="UP001271007"/>
    </source>
</evidence>
<organism evidence="1 2">
    <name type="scientific">Extremus antarcticus</name>
    <dbReference type="NCBI Taxonomy" id="702011"/>
    <lineage>
        <taxon>Eukaryota</taxon>
        <taxon>Fungi</taxon>
        <taxon>Dikarya</taxon>
        <taxon>Ascomycota</taxon>
        <taxon>Pezizomycotina</taxon>
        <taxon>Dothideomycetes</taxon>
        <taxon>Dothideomycetidae</taxon>
        <taxon>Mycosphaerellales</taxon>
        <taxon>Extremaceae</taxon>
        <taxon>Extremus</taxon>
    </lineage>
</organism>
<proteinExistence type="predicted"/>